<feature type="transmembrane region" description="Helical" evidence="1">
    <location>
        <begin position="45"/>
        <end position="62"/>
    </location>
</feature>
<dbReference type="EMBL" id="MCFD01000037">
    <property type="protein sequence ID" value="ORX65287.1"/>
    <property type="molecule type" value="Genomic_DNA"/>
</dbReference>
<dbReference type="OrthoDB" id="5982228at2759"/>
<dbReference type="RefSeq" id="XP_040739580.1">
    <property type="nucleotide sequence ID" value="XM_040890721.1"/>
</dbReference>
<feature type="transmembrane region" description="Helical" evidence="1">
    <location>
        <begin position="74"/>
        <end position="94"/>
    </location>
</feature>
<accession>A0A1Y1VVG2</accession>
<comment type="caution">
    <text evidence="2">The sequence shown here is derived from an EMBL/GenBank/DDBJ whole genome shotgun (WGS) entry which is preliminary data.</text>
</comment>
<dbReference type="AlphaFoldDB" id="A0A1Y1VVG2"/>
<dbReference type="STRING" id="61395.A0A1Y1VVG2"/>
<organism evidence="2 3">
    <name type="scientific">Linderina pennispora</name>
    <dbReference type="NCBI Taxonomy" id="61395"/>
    <lineage>
        <taxon>Eukaryota</taxon>
        <taxon>Fungi</taxon>
        <taxon>Fungi incertae sedis</taxon>
        <taxon>Zoopagomycota</taxon>
        <taxon>Kickxellomycotina</taxon>
        <taxon>Kickxellomycetes</taxon>
        <taxon>Kickxellales</taxon>
        <taxon>Kickxellaceae</taxon>
        <taxon>Linderina</taxon>
    </lineage>
</organism>
<protein>
    <submittedName>
        <fullName evidence="2">Uncharacterized protein</fullName>
    </submittedName>
</protein>
<keyword evidence="3" id="KW-1185">Reference proteome</keyword>
<dbReference type="GeneID" id="63807369"/>
<keyword evidence="1" id="KW-1133">Transmembrane helix</keyword>
<evidence type="ECO:0000313" key="3">
    <source>
        <dbReference type="Proteomes" id="UP000193922"/>
    </source>
</evidence>
<evidence type="ECO:0000313" key="2">
    <source>
        <dbReference type="EMBL" id="ORX65287.1"/>
    </source>
</evidence>
<name>A0A1Y1VVG2_9FUNG</name>
<keyword evidence="1" id="KW-0812">Transmembrane</keyword>
<dbReference type="Proteomes" id="UP000193922">
    <property type="component" value="Unassembled WGS sequence"/>
</dbReference>
<keyword evidence="1" id="KW-0472">Membrane</keyword>
<feature type="transmembrane region" description="Helical" evidence="1">
    <location>
        <begin position="20"/>
        <end position="38"/>
    </location>
</feature>
<proteinExistence type="predicted"/>
<reference evidence="2 3" key="1">
    <citation type="submission" date="2016-07" db="EMBL/GenBank/DDBJ databases">
        <title>Pervasive Adenine N6-methylation of Active Genes in Fungi.</title>
        <authorList>
            <consortium name="DOE Joint Genome Institute"/>
            <person name="Mondo S.J."/>
            <person name="Dannebaum R.O."/>
            <person name="Kuo R.C."/>
            <person name="Labutti K."/>
            <person name="Haridas S."/>
            <person name="Kuo A."/>
            <person name="Salamov A."/>
            <person name="Ahrendt S.R."/>
            <person name="Lipzen A."/>
            <person name="Sullivan W."/>
            <person name="Andreopoulos W.B."/>
            <person name="Clum A."/>
            <person name="Lindquist E."/>
            <person name="Daum C."/>
            <person name="Ramamoorthy G.K."/>
            <person name="Gryganskyi A."/>
            <person name="Culley D."/>
            <person name="Magnuson J.K."/>
            <person name="James T.Y."/>
            <person name="O'Malley M.A."/>
            <person name="Stajich J.E."/>
            <person name="Spatafora J.W."/>
            <person name="Visel A."/>
            <person name="Grigoriev I.V."/>
        </authorList>
    </citation>
    <scope>NUCLEOTIDE SEQUENCE [LARGE SCALE GENOMIC DNA]</scope>
    <source>
        <strain evidence="2 3">ATCC 12442</strain>
    </source>
</reference>
<evidence type="ECO:0000256" key="1">
    <source>
        <dbReference type="SAM" id="Phobius"/>
    </source>
</evidence>
<sequence>MIYLLAPPPGKVFDLLVDFVQWSTWLFYGLTAVGAIILRRSHPLNGLFILFCAFITVMPFVPPEGGDSGDPYPYYLSPLLGALTTLAGVVPWYFRMFWWADKTEQDYTQWVNDEEEAEKPVPGAEQITHV</sequence>
<gene>
    <name evidence="2" type="ORF">DL89DRAFT_296374</name>
</gene>